<dbReference type="Proteomes" id="UP000766486">
    <property type="component" value="Unassembled WGS sequence"/>
</dbReference>
<comment type="caution">
    <text evidence="2">The sequence shown here is derived from an EMBL/GenBank/DDBJ whole genome shotgun (WGS) entry which is preliminary data.</text>
</comment>
<gene>
    <name evidence="2" type="ORF">CLO192961_LOCUS273224</name>
</gene>
<dbReference type="EMBL" id="CABFNS010000812">
    <property type="protein sequence ID" value="VUC29902.1"/>
    <property type="molecule type" value="Genomic_DNA"/>
</dbReference>
<accession>A0ABY6UGZ8</accession>
<evidence type="ECO:0008006" key="4">
    <source>
        <dbReference type="Google" id="ProtNLM"/>
    </source>
</evidence>
<dbReference type="PANTHER" id="PTHR37540">
    <property type="entry name" value="TRANSCRIPTION FACTOR (ACR-2), PUTATIVE-RELATED-RELATED"/>
    <property type="match status" value="1"/>
</dbReference>
<feature type="region of interest" description="Disordered" evidence="1">
    <location>
        <begin position="72"/>
        <end position="97"/>
    </location>
</feature>
<sequence>MLGSMDLAPTEIVFSFTHTTDDRTYDTAGQYSYLQGPVKVPGPWKRGRPKAAKPKKAAFEFVSVSGKSRYMDSGSQSTIRSHARRMTPRHKISPAGQLSSPFKRPIAIEKCLPPPEVALRGVDPFDTSCITLEPYMHDLLSIFSSRIWKSIYSLEDVGGWNPIENYWLPLAFQDPALLHSFIACADAYVNGYMPEQKGSGRHEHWRTHMKGLKVLIELYGGIETLDSEPLVLHKIYRADLYGSLDAGEPPFFHGPNDITSTKYPTTNIRSEGLTAICRLLNFEPVLLTCIRQLEGVEKFWSKPEDLPSQENVPGAALHGLCPSALEIAQVRLTLTNTQYKLVLAANSPPAHLGSMGMAIFEILRITLVIYTLTILKERPQSTFIGQRIALKLYQALVAASEEASSADDLQLHPCGTESTLSNKVSNPMSPVSRLGSIMPSGFILWAIFFAIVNLPPGNESLEVISIKMTLLKIFAQLVQASGMNQRDVMFQFSKYLWIDNAHNTLFDHFWSQAEL</sequence>
<evidence type="ECO:0000313" key="3">
    <source>
        <dbReference type="Proteomes" id="UP000766486"/>
    </source>
</evidence>
<organism evidence="2 3">
    <name type="scientific">Bionectria ochroleuca</name>
    <name type="common">Gliocladium roseum</name>
    <dbReference type="NCBI Taxonomy" id="29856"/>
    <lineage>
        <taxon>Eukaryota</taxon>
        <taxon>Fungi</taxon>
        <taxon>Dikarya</taxon>
        <taxon>Ascomycota</taxon>
        <taxon>Pezizomycotina</taxon>
        <taxon>Sordariomycetes</taxon>
        <taxon>Hypocreomycetidae</taxon>
        <taxon>Hypocreales</taxon>
        <taxon>Bionectriaceae</taxon>
        <taxon>Clonostachys</taxon>
    </lineage>
</organism>
<keyword evidence="3" id="KW-1185">Reference proteome</keyword>
<protein>
    <recommendedName>
        <fullName evidence="4">Transcription factor domain-containing protein</fullName>
    </recommendedName>
</protein>
<evidence type="ECO:0000256" key="1">
    <source>
        <dbReference type="SAM" id="MobiDB-lite"/>
    </source>
</evidence>
<feature type="compositionally biased region" description="Basic residues" evidence="1">
    <location>
        <begin position="81"/>
        <end position="92"/>
    </location>
</feature>
<evidence type="ECO:0000313" key="2">
    <source>
        <dbReference type="EMBL" id="VUC29902.1"/>
    </source>
</evidence>
<name>A0ABY6UGZ8_BIOOC</name>
<proteinExistence type="predicted"/>
<reference evidence="2 3" key="1">
    <citation type="submission" date="2019-06" db="EMBL/GenBank/DDBJ databases">
        <authorList>
            <person name="Broberg M."/>
        </authorList>
    </citation>
    <scope>NUCLEOTIDE SEQUENCE [LARGE SCALE GENOMIC DNA]</scope>
</reference>